<gene>
    <name evidence="2" type="ORF">S06H3_33612</name>
</gene>
<protein>
    <recommendedName>
        <fullName evidence="1">Aldehyde ferredoxin oxidoreductase N-terminal domain-containing protein</fullName>
    </recommendedName>
</protein>
<dbReference type="InterPro" id="IPR013983">
    <property type="entry name" value="Ald_Fedxn_OxRdtase_N"/>
</dbReference>
<dbReference type="AlphaFoldDB" id="X1N8V2"/>
<dbReference type="PANTHER" id="PTHR30038">
    <property type="entry name" value="ALDEHYDE FERREDOXIN OXIDOREDUCTASE"/>
    <property type="match status" value="1"/>
</dbReference>
<dbReference type="InterPro" id="IPR051919">
    <property type="entry name" value="W-dependent_AOR"/>
</dbReference>
<dbReference type="InterPro" id="IPR036503">
    <property type="entry name" value="Ald_Fedxn_OxRdtase_N_sf"/>
</dbReference>
<accession>X1N8V2</accession>
<evidence type="ECO:0000313" key="2">
    <source>
        <dbReference type="EMBL" id="GAI23295.1"/>
    </source>
</evidence>
<reference evidence="2" key="1">
    <citation type="journal article" date="2014" name="Front. Microbiol.">
        <title>High frequency of phylogenetically diverse reductive dehalogenase-homologous genes in deep subseafloor sedimentary metagenomes.</title>
        <authorList>
            <person name="Kawai M."/>
            <person name="Futagami T."/>
            <person name="Toyoda A."/>
            <person name="Takaki Y."/>
            <person name="Nishi S."/>
            <person name="Hori S."/>
            <person name="Arai W."/>
            <person name="Tsubouchi T."/>
            <person name="Morono Y."/>
            <person name="Uchiyama I."/>
            <person name="Ito T."/>
            <person name="Fujiyama A."/>
            <person name="Inagaki F."/>
            <person name="Takami H."/>
        </authorList>
    </citation>
    <scope>NUCLEOTIDE SEQUENCE</scope>
    <source>
        <strain evidence="2">Expedition CK06-06</strain>
    </source>
</reference>
<proteinExistence type="predicted"/>
<evidence type="ECO:0000259" key="1">
    <source>
        <dbReference type="SMART" id="SM00790"/>
    </source>
</evidence>
<dbReference type="GO" id="GO:0051536">
    <property type="term" value="F:iron-sulfur cluster binding"/>
    <property type="evidence" value="ECO:0007669"/>
    <property type="project" value="InterPro"/>
</dbReference>
<dbReference type="EMBL" id="BARV01020077">
    <property type="protein sequence ID" value="GAI23295.1"/>
    <property type="molecule type" value="Genomic_DNA"/>
</dbReference>
<organism evidence="2">
    <name type="scientific">marine sediment metagenome</name>
    <dbReference type="NCBI Taxonomy" id="412755"/>
    <lineage>
        <taxon>unclassified sequences</taxon>
        <taxon>metagenomes</taxon>
        <taxon>ecological metagenomes</taxon>
    </lineage>
</organism>
<dbReference type="GO" id="GO:0016625">
    <property type="term" value="F:oxidoreductase activity, acting on the aldehyde or oxo group of donors, iron-sulfur protein as acceptor"/>
    <property type="evidence" value="ECO:0007669"/>
    <property type="project" value="InterPro"/>
</dbReference>
<name>X1N8V2_9ZZZZ</name>
<feature type="non-terminal residue" evidence="2">
    <location>
        <position position="120"/>
    </location>
</feature>
<comment type="caution">
    <text evidence="2">The sequence shown here is derived from an EMBL/GenBank/DDBJ whole genome shotgun (WGS) entry which is preliminary data.</text>
</comment>
<dbReference type="Gene3D" id="3.60.9.10">
    <property type="entry name" value="Aldehyde ferredoxin oxidoreductase, N-terminal domain"/>
    <property type="match status" value="1"/>
</dbReference>
<dbReference type="PANTHER" id="PTHR30038:SF0">
    <property type="entry name" value="TUNGSTEN-CONTAINING ALDEHYDE FERREDOXIN OXIDOREDUCTASE"/>
    <property type="match status" value="1"/>
</dbReference>
<dbReference type="SUPFAM" id="SSF56228">
    <property type="entry name" value="Aldehyde ferredoxin oxidoreductase, N-terminal domain"/>
    <property type="match status" value="1"/>
</dbReference>
<dbReference type="SMART" id="SM00790">
    <property type="entry name" value="AFOR_N"/>
    <property type="match status" value="1"/>
</dbReference>
<feature type="domain" description="Aldehyde ferredoxin oxidoreductase N-terminal" evidence="1">
    <location>
        <begin position="1"/>
        <end position="120"/>
    </location>
</feature>
<sequence>MGGIAARIYFEEIAPQIKPLDKANKLIFMTSPLTGTTVPGSGKFQCATKSPETGIYLCSNTGGDFGPQPKFAGYDGLIIEDRASKPVYVFINNHRVEVKDATKLWDKTTGEVYKILKEEI</sequence>
<dbReference type="Pfam" id="PF02730">
    <property type="entry name" value="AFOR_N"/>
    <property type="match status" value="1"/>
</dbReference>